<comment type="caution">
    <text evidence="1">The sequence shown here is derived from an EMBL/GenBank/DDBJ whole genome shotgun (WGS) entry which is preliminary data.</text>
</comment>
<proteinExistence type="predicted"/>
<dbReference type="AlphaFoldDB" id="A0A1X1XM93"/>
<dbReference type="RefSeq" id="WP_045384894.1">
    <property type="nucleotide sequence ID" value="NZ_BBKA01000142.1"/>
</dbReference>
<protein>
    <submittedName>
        <fullName evidence="1">CopG family transcriptional regulator</fullName>
    </submittedName>
</protein>
<evidence type="ECO:0000313" key="2">
    <source>
        <dbReference type="Proteomes" id="UP000193487"/>
    </source>
</evidence>
<dbReference type="EMBL" id="LQPE01000152">
    <property type="protein sequence ID" value="ORV99981.1"/>
    <property type="molecule type" value="Genomic_DNA"/>
</dbReference>
<dbReference type="OrthoDB" id="4560449at2"/>
<sequence>MRTTVVLDDDVAAAIERLRRTGMGLSEALNFLARRGMVDESATTKAATYQHRTSKIGLKVDITNVADVLDLLDDDR</sequence>
<evidence type="ECO:0000313" key="1">
    <source>
        <dbReference type="EMBL" id="ORV99981.1"/>
    </source>
</evidence>
<dbReference type="Proteomes" id="UP000193487">
    <property type="component" value="Unassembled WGS sequence"/>
</dbReference>
<gene>
    <name evidence="1" type="ORF">AWC14_11475</name>
</gene>
<keyword evidence="2" id="KW-1185">Reference proteome</keyword>
<organism evidence="1 2">
    <name type="scientific">Mycobacterium kyorinense</name>
    <dbReference type="NCBI Taxonomy" id="487514"/>
    <lineage>
        <taxon>Bacteria</taxon>
        <taxon>Bacillati</taxon>
        <taxon>Actinomycetota</taxon>
        <taxon>Actinomycetes</taxon>
        <taxon>Mycobacteriales</taxon>
        <taxon>Mycobacteriaceae</taxon>
        <taxon>Mycobacterium</taxon>
    </lineage>
</organism>
<name>A0A1X1XM93_9MYCO</name>
<reference evidence="1 2" key="1">
    <citation type="submission" date="2016-01" db="EMBL/GenBank/DDBJ databases">
        <title>The new phylogeny of the genus Mycobacterium.</title>
        <authorList>
            <person name="Tarcisio F."/>
            <person name="Conor M."/>
            <person name="Antonella G."/>
            <person name="Elisabetta G."/>
            <person name="Giulia F.S."/>
            <person name="Sara T."/>
            <person name="Anna F."/>
            <person name="Clotilde B."/>
            <person name="Roberto B."/>
            <person name="Veronica D.S."/>
            <person name="Fabio R."/>
            <person name="Monica P."/>
            <person name="Olivier J."/>
            <person name="Enrico T."/>
            <person name="Nicola S."/>
        </authorList>
    </citation>
    <scope>NUCLEOTIDE SEQUENCE [LARGE SCALE GENOMIC DNA]</scope>
    <source>
        <strain evidence="1 2">DSM 45166</strain>
    </source>
</reference>
<accession>A0A1X1XM93</accession>